<dbReference type="InterPro" id="IPR033932">
    <property type="entry name" value="YtcJ-like"/>
</dbReference>
<proteinExistence type="predicted"/>
<name>A0A543E0G1_9PSEU</name>
<dbReference type="Proteomes" id="UP000315677">
    <property type="component" value="Unassembled WGS sequence"/>
</dbReference>
<dbReference type="AlphaFoldDB" id="A0A543E0G1"/>
<keyword evidence="3" id="KW-1185">Reference proteome</keyword>
<dbReference type="EMBL" id="VFPA01000001">
    <property type="protein sequence ID" value="TQM15077.1"/>
    <property type="molecule type" value="Genomic_DNA"/>
</dbReference>
<comment type="caution">
    <text evidence="2">The sequence shown here is derived from an EMBL/GenBank/DDBJ whole genome shotgun (WGS) entry which is preliminary data.</text>
</comment>
<dbReference type="Gene3D" id="2.30.40.10">
    <property type="entry name" value="Urease, subunit C, domain 1"/>
    <property type="match status" value="1"/>
</dbReference>
<dbReference type="PANTHER" id="PTHR22642:SF2">
    <property type="entry name" value="PROTEIN LONG AFTER FAR-RED 3"/>
    <property type="match status" value="1"/>
</dbReference>
<feature type="domain" description="Amidohydrolase 3" evidence="1">
    <location>
        <begin position="46"/>
        <end position="539"/>
    </location>
</feature>
<reference evidence="2 3" key="1">
    <citation type="submission" date="2019-06" db="EMBL/GenBank/DDBJ databases">
        <title>Sequencing the genomes of 1000 actinobacteria strains.</title>
        <authorList>
            <person name="Klenk H.-P."/>
        </authorList>
    </citation>
    <scope>NUCLEOTIDE SEQUENCE [LARGE SCALE GENOMIC DNA]</scope>
    <source>
        <strain evidence="2 3">DSM 45301</strain>
    </source>
</reference>
<evidence type="ECO:0000313" key="3">
    <source>
        <dbReference type="Proteomes" id="UP000315677"/>
    </source>
</evidence>
<dbReference type="InterPro" id="IPR011059">
    <property type="entry name" value="Metal-dep_hydrolase_composite"/>
</dbReference>
<organism evidence="2 3">
    <name type="scientific">Pseudonocardia kunmingensis</name>
    <dbReference type="NCBI Taxonomy" id="630975"/>
    <lineage>
        <taxon>Bacteria</taxon>
        <taxon>Bacillati</taxon>
        <taxon>Actinomycetota</taxon>
        <taxon>Actinomycetes</taxon>
        <taxon>Pseudonocardiales</taxon>
        <taxon>Pseudonocardiaceae</taxon>
        <taxon>Pseudonocardia</taxon>
    </lineage>
</organism>
<protein>
    <recommendedName>
        <fullName evidence="1">Amidohydrolase 3 domain-containing protein</fullName>
    </recommendedName>
</protein>
<dbReference type="OrthoDB" id="3173428at2"/>
<evidence type="ECO:0000313" key="2">
    <source>
        <dbReference type="EMBL" id="TQM15077.1"/>
    </source>
</evidence>
<dbReference type="CDD" id="cd01300">
    <property type="entry name" value="YtcJ_like"/>
    <property type="match status" value="1"/>
</dbReference>
<dbReference type="Pfam" id="PF07969">
    <property type="entry name" value="Amidohydro_3"/>
    <property type="match status" value="1"/>
</dbReference>
<dbReference type="Gene3D" id="3.10.310.70">
    <property type="match status" value="1"/>
</dbReference>
<accession>A0A543E0G1</accession>
<dbReference type="InterPro" id="IPR032466">
    <property type="entry name" value="Metal_Hydrolase"/>
</dbReference>
<dbReference type="SUPFAM" id="SSF51338">
    <property type="entry name" value="Composite domain of metallo-dependent hydrolases"/>
    <property type="match status" value="1"/>
</dbReference>
<evidence type="ECO:0000259" key="1">
    <source>
        <dbReference type="Pfam" id="PF07969"/>
    </source>
</evidence>
<dbReference type="PANTHER" id="PTHR22642">
    <property type="entry name" value="IMIDAZOLONEPROPIONASE"/>
    <property type="match status" value="1"/>
</dbReference>
<dbReference type="RefSeq" id="WP_142050314.1">
    <property type="nucleotide sequence ID" value="NZ_VFPA01000001.1"/>
</dbReference>
<sequence>MRLDAIYEGGRFVTMDPARPRAHRVGVLGGRIVGFDDELDGVGAVRTVDLGGAFVVPGFNDAHHHLSMRGRRLRALDLRSHVVTSLDALYAAVARAAEALPRDAWVHAGGYDQNKIGAHPLAERLDEVTGGRPIWIEHVSGHMGVANTEAFARAGFPGRDGVPDVEGGHVVRGPDGRPAGLLQERAMPLVRGAFEPLPVAEIEANIAEASRVALSEGLTSATEPGIGTIDGLGNSPLDLHAFQRARESGALGVRMTLMPYVTALHAVAGEDGLRGLDLGLRSGFGDEWLRIGPVKILTDGSLIGRSAAMTCCYAGEDDNTGFMLFEPQEMAPLLVGAHRAGWQVAAHAIGDAAIDHVLDVYEQAQRDHPRPDTRHRIEHFAVADDRQVARAAALGVVAVPQGRFITELGDGMRTALGPERSEHCYRMRSLLDAGMVLPGSSDTPVVDGAPLLGIHDMVNRRTRSGQELAPGERVTVEQALRAYTHGSAYAVREEHRKGTLVAGALADFTVLSEDLLAVEPERIAEIEVRATVVGGELAYERSAG</sequence>
<dbReference type="InterPro" id="IPR013108">
    <property type="entry name" value="Amidohydro_3"/>
</dbReference>
<gene>
    <name evidence="2" type="ORF">FB558_1858</name>
</gene>
<dbReference type="SUPFAM" id="SSF51556">
    <property type="entry name" value="Metallo-dependent hydrolases"/>
    <property type="match status" value="1"/>
</dbReference>
<dbReference type="Gene3D" id="3.20.20.140">
    <property type="entry name" value="Metal-dependent hydrolases"/>
    <property type="match status" value="1"/>
</dbReference>
<dbReference type="GO" id="GO:0016810">
    <property type="term" value="F:hydrolase activity, acting on carbon-nitrogen (but not peptide) bonds"/>
    <property type="evidence" value="ECO:0007669"/>
    <property type="project" value="InterPro"/>
</dbReference>